<dbReference type="SUPFAM" id="SSF56601">
    <property type="entry name" value="beta-lactamase/transpeptidase-like"/>
    <property type="match status" value="1"/>
</dbReference>
<comment type="caution">
    <text evidence="2">The sequence shown here is derived from an EMBL/GenBank/DDBJ whole genome shotgun (WGS) entry which is preliminary data.</text>
</comment>
<dbReference type="Proteomes" id="UP001596977">
    <property type="component" value="Unassembled WGS sequence"/>
</dbReference>
<dbReference type="EMBL" id="JBHTJG010000006">
    <property type="protein sequence ID" value="MFD0947393.1"/>
    <property type="molecule type" value="Genomic_DNA"/>
</dbReference>
<dbReference type="GO" id="GO:0016787">
    <property type="term" value="F:hydrolase activity"/>
    <property type="evidence" value="ECO:0007669"/>
    <property type="project" value="UniProtKB-KW"/>
</dbReference>
<evidence type="ECO:0000259" key="1">
    <source>
        <dbReference type="Pfam" id="PF00144"/>
    </source>
</evidence>
<name>A0ABW3H7M6_9SPHN</name>
<dbReference type="InterPro" id="IPR012338">
    <property type="entry name" value="Beta-lactam/transpept-like"/>
</dbReference>
<dbReference type="EC" id="3.-.-.-" evidence="2"/>
<accession>A0ABW3H7M6</accession>
<dbReference type="PANTHER" id="PTHR43283">
    <property type="entry name" value="BETA-LACTAMASE-RELATED"/>
    <property type="match status" value="1"/>
</dbReference>
<proteinExistence type="predicted"/>
<keyword evidence="3" id="KW-1185">Reference proteome</keyword>
<gene>
    <name evidence="2" type="ORF">ACFQ1E_13670</name>
</gene>
<organism evidence="2 3">
    <name type="scientific">Sphingomonas canadensis</name>
    <dbReference type="NCBI Taxonomy" id="1219257"/>
    <lineage>
        <taxon>Bacteria</taxon>
        <taxon>Pseudomonadati</taxon>
        <taxon>Pseudomonadota</taxon>
        <taxon>Alphaproteobacteria</taxon>
        <taxon>Sphingomonadales</taxon>
        <taxon>Sphingomonadaceae</taxon>
        <taxon>Sphingomonas</taxon>
    </lineage>
</organism>
<dbReference type="Pfam" id="PF00144">
    <property type="entry name" value="Beta-lactamase"/>
    <property type="match status" value="1"/>
</dbReference>
<dbReference type="InterPro" id="IPR001466">
    <property type="entry name" value="Beta-lactam-related"/>
</dbReference>
<evidence type="ECO:0000313" key="3">
    <source>
        <dbReference type="Proteomes" id="UP001596977"/>
    </source>
</evidence>
<feature type="domain" description="Beta-lactamase-related" evidence="1">
    <location>
        <begin position="10"/>
        <end position="341"/>
    </location>
</feature>
<sequence length="370" mass="38354">MSDILDSGLAGLIAALRAERGFPGATAAVALADGRTLVAAAGMADPDAGAAMAPDAVMLQASVGKMYVGAIARLLADQGVLSLDAPVADYLGARPWFARLPNHAAMRLRHLLSHSAGLHDYMNVPAFAPLAALILGDPEQFCDPERLIGCILDLPPLFAPGEAFAYTDAAFLVAGLAIEAAAGEGYYDLVRRLVLEPWGLGETFAADRRRIPGLVPGFRGPNPMGLPRRSMEDGALTLHPGSEWAGGGWASSSGDMARFALRLLGGPDSRHRDAVKACAQPAAAPIGGSYGLGVLVSDSPLGERFGHGGWTPGYRTDVHCYPAHGMAVAVMVNADDPACASGDDLLAFGARVAAYAAEHPILQQGDSRDV</sequence>
<reference evidence="3" key="1">
    <citation type="journal article" date="2019" name="Int. J. Syst. Evol. Microbiol.">
        <title>The Global Catalogue of Microorganisms (GCM) 10K type strain sequencing project: providing services to taxonomists for standard genome sequencing and annotation.</title>
        <authorList>
            <consortium name="The Broad Institute Genomics Platform"/>
            <consortium name="The Broad Institute Genome Sequencing Center for Infectious Disease"/>
            <person name="Wu L."/>
            <person name="Ma J."/>
        </authorList>
    </citation>
    <scope>NUCLEOTIDE SEQUENCE [LARGE SCALE GENOMIC DNA]</scope>
    <source>
        <strain evidence="3">CCUG 62982</strain>
    </source>
</reference>
<protein>
    <submittedName>
        <fullName evidence="2">Serine hydrolase domain-containing protein</fullName>
        <ecNumber evidence="2">3.-.-.-</ecNumber>
    </submittedName>
</protein>
<dbReference type="Gene3D" id="3.40.710.10">
    <property type="entry name" value="DD-peptidase/beta-lactamase superfamily"/>
    <property type="match status" value="1"/>
</dbReference>
<evidence type="ECO:0000313" key="2">
    <source>
        <dbReference type="EMBL" id="MFD0947393.1"/>
    </source>
</evidence>
<keyword evidence="2" id="KW-0378">Hydrolase</keyword>
<dbReference type="InterPro" id="IPR050789">
    <property type="entry name" value="Diverse_Enzym_Activities"/>
</dbReference>
<dbReference type="RefSeq" id="WP_264944821.1">
    <property type="nucleotide sequence ID" value="NZ_JAPDRA010000006.1"/>
</dbReference>